<keyword evidence="6" id="KW-1185">Reference proteome</keyword>
<sequence>MDADVVVVGAGPVGMTLAAELALAGVRAIVVEALPERSKLSRAGGVHPRTAEMLDQRGLLGPLLATGDYQEYDGAHLAGLTISYTSWNSREPGRFIPQTQVEAFLERQLAGRVPIRRGHRLVGVEQTADGVVATVSDGERESTLRALYLVGADGAHSSVRKLLGIDFPGRAGTDTAVVGDVRVTGPRAGDIYHEPPGQVVRSEDGRWAVRFPLGDGLQRLVIGGTGAQVSRTEPVTADEVRDGLAAVYGGDVELVDLPYVTRIADAARQVRDYRLGRVFLAGDAAHVHLPLGGQGMNVGIQDAFNLGWKLAAAVLGRVPDGLLDTYSSERHPVAARVIRNTRAQSVLTDWAGTGNPDLPELRSFVADLFALPDATHFIGGMISGLDVHYDMPDQPEHPLLGYRLPNPDLKTADGTVRPYELLRSGGGLLIDFSGDSVHLSAEVPYVRAYGDLGADVLLVRPDGHVCATTTDGLPAGLSRWFGTATGADWRISAT</sequence>
<organism evidence="5 6">
    <name type="scientific">Fodinicola feengrottensis</name>
    <dbReference type="NCBI Taxonomy" id="435914"/>
    <lineage>
        <taxon>Bacteria</taxon>
        <taxon>Bacillati</taxon>
        <taxon>Actinomycetota</taxon>
        <taxon>Actinomycetes</taxon>
        <taxon>Mycobacteriales</taxon>
        <taxon>Fodinicola</taxon>
    </lineage>
</organism>
<dbReference type="EMBL" id="BAAANY010000042">
    <property type="protein sequence ID" value="GAA1718629.1"/>
    <property type="molecule type" value="Genomic_DNA"/>
</dbReference>
<dbReference type="InterPro" id="IPR002938">
    <property type="entry name" value="FAD-bd"/>
</dbReference>
<dbReference type="Gene3D" id="3.30.70.2450">
    <property type="match status" value="1"/>
</dbReference>
<reference evidence="5 6" key="1">
    <citation type="journal article" date="2019" name="Int. J. Syst. Evol. Microbiol.">
        <title>The Global Catalogue of Microorganisms (GCM) 10K type strain sequencing project: providing services to taxonomists for standard genome sequencing and annotation.</title>
        <authorList>
            <consortium name="The Broad Institute Genomics Platform"/>
            <consortium name="The Broad Institute Genome Sequencing Center for Infectious Disease"/>
            <person name="Wu L."/>
            <person name="Ma J."/>
        </authorList>
    </citation>
    <scope>NUCLEOTIDE SEQUENCE [LARGE SCALE GENOMIC DNA]</scope>
    <source>
        <strain evidence="5 6">JCM 14718</strain>
    </source>
</reference>
<dbReference type="Pfam" id="PF01494">
    <property type="entry name" value="FAD_binding_3"/>
    <property type="match status" value="1"/>
</dbReference>
<name>A0ABN2J684_9ACTN</name>
<evidence type="ECO:0000313" key="6">
    <source>
        <dbReference type="Proteomes" id="UP001500618"/>
    </source>
</evidence>
<gene>
    <name evidence="5" type="ORF">GCM10009765_78840</name>
</gene>
<dbReference type="GO" id="GO:0004497">
    <property type="term" value="F:monooxygenase activity"/>
    <property type="evidence" value="ECO:0007669"/>
    <property type="project" value="UniProtKB-KW"/>
</dbReference>
<evidence type="ECO:0000256" key="2">
    <source>
        <dbReference type="ARBA" id="ARBA00022630"/>
    </source>
</evidence>
<dbReference type="InterPro" id="IPR050641">
    <property type="entry name" value="RIFMO-like"/>
</dbReference>
<evidence type="ECO:0000313" key="5">
    <source>
        <dbReference type="EMBL" id="GAA1718629.1"/>
    </source>
</evidence>
<dbReference type="PANTHER" id="PTHR43004:SF19">
    <property type="entry name" value="BINDING MONOOXYGENASE, PUTATIVE (JCVI)-RELATED"/>
    <property type="match status" value="1"/>
</dbReference>
<dbReference type="Proteomes" id="UP001500618">
    <property type="component" value="Unassembled WGS sequence"/>
</dbReference>
<keyword evidence="5" id="KW-0560">Oxidoreductase</keyword>
<proteinExistence type="predicted"/>
<keyword evidence="3" id="KW-0274">FAD</keyword>
<accession>A0ABN2J684</accession>
<evidence type="ECO:0000256" key="3">
    <source>
        <dbReference type="ARBA" id="ARBA00022827"/>
    </source>
</evidence>
<dbReference type="Gene3D" id="3.50.50.60">
    <property type="entry name" value="FAD/NAD(P)-binding domain"/>
    <property type="match status" value="1"/>
</dbReference>
<comment type="caution">
    <text evidence="5">The sequence shown here is derived from an EMBL/GenBank/DDBJ whole genome shotgun (WGS) entry which is preliminary data.</text>
</comment>
<dbReference type="SUPFAM" id="SSF51905">
    <property type="entry name" value="FAD/NAD(P)-binding domain"/>
    <property type="match status" value="1"/>
</dbReference>
<dbReference type="PANTHER" id="PTHR43004">
    <property type="entry name" value="TRK SYSTEM POTASSIUM UPTAKE PROTEIN"/>
    <property type="match status" value="1"/>
</dbReference>
<protein>
    <submittedName>
        <fullName evidence="5">FAD-dependent monooxygenase</fullName>
    </submittedName>
</protein>
<evidence type="ECO:0000259" key="4">
    <source>
        <dbReference type="Pfam" id="PF01494"/>
    </source>
</evidence>
<comment type="cofactor">
    <cofactor evidence="1">
        <name>FAD</name>
        <dbReference type="ChEBI" id="CHEBI:57692"/>
    </cofactor>
</comment>
<dbReference type="Gene3D" id="3.40.30.120">
    <property type="match status" value="1"/>
</dbReference>
<evidence type="ECO:0000256" key="1">
    <source>
        <dbReference type="ARBA" id="ARBA00001974"/>
    </source>
</evidence>
<dbReference type="PRINTS" id="PR00420">
    <property type="entry name" value="RNGMNOXGNASE"/>
</dbReference>
<dbReference type="RefSeq" id="WP_344315097.1">
    <property type="nucleotide sequence ID" value="NZ_BAAANY010000042.1"/>
</dbReference>
<feature type="domain" description="FAD-binding" evidence="4">
    <location>
        <begin position="2"/>
        <end position="341"/>
    </location>
</feature>
<keyword evidence="2" id="KW-0285">Flavoprotein</keyword>
<dbReference type="InterPro" id="IPR036188">
    <property type="entry name" value="FAD/NAD-bd_sf"/>
</dbReference>
<keyword evidence="5" id="KW-0503">Monooxygenase</keyword>
<dbReference type="Pfam" id="PF21274">
    <property type="entry name" value="Rng_hyd_C"/>
    <property type="match status" value="1"/>
</dbReference>